<protein>
    <recommendedName>
        <fullName evidence="1">Glucosidase 2 subunit beta</fullName>
    </recommendedName>
</protein>
<dbReference type="PROSITE" id="PS51914">
    <property type="entry name" value="MRH"/>
    <property type="match status" value="1"/>
</dbReference>
<dbReference type="Pfam" id="PF13015">
    <property type="entry name" value="PRKCSH_1"/>
    <property type="match status" value="1"/>
</dbReference>
<sequence>MLVVRRHRNGEFVFEERRPPQNNLLTLVIMALMFLSFQANLHRHMQAQQAGHGSHSFHERNKYGGPQRNLHPKFHHKLEEEIPIKVNGTLLIGIRKEERKRYLPDKDANFLCLDGKQTVKFEQVNDNNCDCEDGSDEPGTSACDYHFYCEPEHRYLRSKLVNDGVCDCCDGSDEWKGLTLSDENKLPREGEGVRFTPCSDVCYDYELQEAVRLDVIAQGKEIKESYVKAAEHLDNFEKANFGRNGEFFKLSTLCLTYRSPTYLYKLCPYKEATQDDGTKPDALSLGKGGVLNLSDPNSPKLLMPNGKGDGCPSGISRSVEINFMCGVADEIAYVSEPSTCLYRFDLNTPAAC</sequence>
<dbReference type="OrthoDB" id="28322at2759"/>
<dbReference type="InterPro" id="IPR039794">
    <property type="entry name" value="Gtb1-like"/>
</dbReference>
<dbReference type="EMBL" id="FN653128">
    <property type="protein sequence ID" value="CBY12564.1"/>
    <property type="molecule type" value="Genomic_DNA"/>
</dbReference>
<dbReference type="PANTHER" id="PTHR12630">
    <property type="entry name" value="N-LINKED OLIGOSACCHARIDE PROCESSING"/>
    <property type="match status" value="1"/>
</dbReference>
<feature type="region of interest" description="Disordered" evidence="5">
    <location>
        <begin position="46"/>
        <end position="71"/>
    </location>
</feature>
<evidence type="ECO:0000313" key="7">
    <source>
        <dbReference type="EMBL" id="CBY12564.1"/>
    </source>
</evidence>
<keyword evidence="3" id="KW-0256">Endoplasmic reticulum</keyword>
<evidence type="ECO:0000256" key="1">
    <source>
        <dbReference type="ARBA" id="ARBA00022387"/>
    </source>
</evidence>
<accession>E4XS16</accession>
<name>E4XS16_OIKDI</name>
<organism evidence="7">
    <name type="scientific">Oikopleura dioica</name>
    <name type="common">Tunicate</name>
    <dbReference type="NCBI Taxonomy" id="34765"/>
    <lineage>
        <taxon>Eukaryota</taxon>
        <taxon>Metazoa</taxon>
        <taxon>Chordata</taxon>
        <taxon>Tunicata</taxon>
        <taxon>Appendicularia</taxon>
        <taxon>Copelata</taxon>
        <taxon>Oikopleuridae</taxon>
        <taxon>Oikopleura</taxon>
    </lineage>
</organism>
<evidence type="ECO:0000256" key="5">
    <source>
        <dbReference type="SAM" id="MobiDB-lite"/>
    </source>
</evidence>
<gene>
    <name evidence="7" type="ORF">GSOID_T00001964001</name>
</gene>
<dbReference type="SUPFAM" id="SSF50911">
    <property type="entry name" value="Mannose 6-phosphate receptor domain"/>
    <property type="match status" value="1"/>
</dbReference>
<dbReference type="Proteomes" id="UP000001307">
    <property type="component" value="Unassembled WGS sequence"/>
</dbReference>
<feature type="domain" description="MRH" evidence="6">
    <location>
        <begin position="252"/>
        <end position="352"/>
    </location>
</feature>
<evidence type="ECO:0000313" key="8">
    <source>
        <dbReference type="Proteomes" id="UP000001307"/>
    </source>
</evidence>
<dbReference type="InParanoid" id="E4XS16"/>
<keyword evidence="4" id="KW-1015">Disulfide bond</keyword>
<dbReference type="GO" id="GO:0017177">
    <property type="term" value="C:glucosidase II complex"/>
    <property type="evidence" value="ECO:0007669"/>
    <property type="project" value="TreeGrafter"/>
</dbReference>
<evidence type="ECO:0000256" key="2">
    <source>
        <dbReference type="ARBA" id="ARBA00022729"/>
    </source>
</evidence>
<evidence type="ECO:0000256" key="3">
    <source>
        <dbReference type="ARBA" id="ARBA00022824"/>
    </source>
</evidence>
<dbReference type="InterPro" id="IPR044865">
    <property type="entry name" value="MRH_dom"/>
</dbReference>
<dbReference type="PANTHER" id="PTHR12630:SF1">
    <property type="entry name" value="GLUCOSIDASE 2 SUBUNIT BETA"/>
    <property type="match status" value="1"/>
</dbReference>
<dbReference type="AlphaFoldDB" id="E4XS16"/>
<dbReference type="Gene3D" id="2.70.130.10">
    <property type="entry name" value="Mannose-6-phosphate receptor binding domain"/>
    <property type="match status" value="1"/>
</dbReference>
<reference evidence="7" key="1">
    <citation type="journal article" date="2010" name="Science">
        <title>Plasticity of animal genome architecture unmasked by rapid evolution of a pelagic tunicate.</title>
        <authorList>
            <person name="Denoeud F."/>
            <person name="Henriet S."/>
            <person name="Mungpakdee S."/>
            <person name="Aury J.M."/>
            <person name="Da Silva C."/>
            <person name="Brinkmann H."/>
            <person name="Mikhaleva J."/>
            <person name="Olsen L.C."/>
            <person name="Jubin C."/>
            <person name="Canestro C."/>
            <person name="Bouquet J.M."/>
            <person name="Danks G."/>
            <person name="Poulain J."/>
            <person name="Campsteijn C."/>
            <person name="Adamski M."/>
            <person name="Cross I."/>
            <person name="Yadetie F."/>
            <person name="Muffato M."/>
            <person name="Louis A."/>
            <person name="Butcher S."/>
            <person name="Tsagkogeorga G."/>
            <person name="Konrad A."/>
            <person name="Singh S."/>
            <person name="Jensen M.F."/>
            <person name="Cong E.H."/>
            <person name="Eikeseth-Otteraa H."/>
            <person name="Noel B."/>
            <person name="Anthouard V."/>
            <person name="Porcel B.M."/>
            <person name="Kachouri-Lafond R."/>
            <person name="Nishino A."/>
            <person name="Ugolini M."/>
            <person name="Chourrout P."/>
            <person name="Nishida H."/>
            <person name="Aasland R."/>
            <person name="Huzurbazar S."/>
            <person name="Westhof E."/>
            <person name="Delsuc F."/>
            <person name="Lehrach H."/>
            <person name="Reinhardt R."/>
            <person name="Weissenbach J."/>
            <person name="Roy S.W."/>
            <person name="Artiguenave F."/>
            <person name="Postlethwait J.H."/>
            <person name="Manak J.R."/>
            <person name="Thompson E.M."/>
            <person name="Jaillon O."/>
            <person name="Du Pasquier L."/>
            <person name="Boudinot P."/>
            <person name="Liberles D.A."/>
            <person name="Volff J.N."/>
            <person name="Philippe H."/>
            <person name="Lenhard B."/>
            <person name="Roest Crollius H."/>
            <person name="Wincker P."/>
            <person name="Chourrout D."/>
        </authorList>
    </citation>
    <scope>NUCLEOTIDE SEQUENCE [LARGE SCALE GENOMIC DNA]</scope>
</reference>
<keyword evidence="8" id="KW-1185">Reference proteome</keyword>
<dbReference type="Pfam" id="PF12999">
    <property type="entry name" value="PRKCSH-like"/>
    <property type="match status" value="1"/>
</dbReference>
<keyword evidence="2" id="KW-0732">Signal</keyword>
<evidence type="ECO:0000256" key="4">
    <source>
        <dbReference type="ARBA" id="ARBA00023157"/>
    </source>
</evidence>
<dbReference type="InterPro" id="IPR028146">
    <property type="entry name" value="PRKCSH_N"/>
</dbReference>
<dbReference type="InterPro" id="IPR009011">
    <property type="entry name" value="Man6P_isomerase_rcpt-bd_dom_sf"/>
</dbReference>
<proteinExistence type="predicted"/>
<dbReference type="GO" id="GO:0006491">
    <property type="term" value="P:N-glycan processing"/>
    <property type="evidence" value="ECO:0007669"/>
    <property type="project" value="TreeGrafter"/>
</dbReference>
<evidence type="ECO:0000259" key="6">
    <source>
        <dbReference type="PROSITE" id="PS51914"/>
    </source>
</evidence>
<dbReference type="InterPro" id="IPR036607">
    <property type="entry name" value="PRKCSH"/>
</dbReference>